<sequence length="181" mass="19368">MPTLDNYSLGNYGLGGFGGIRYNSVQLIDQNAAYSIPGNSSDPVIAYDTGIRFNAGTKLITIAPVNTSAKFNISPAPNVYGQWALADANNVIWPLTVGTNSQMYSYNSLIVDLGTDSSSASYNPSNYGFFSNAGQWVLHTTSKPSLFNKESEMKFVAVGANFNTNKNNITVIVSGVRVISA</sequence>
<keyword evidence="2" id="KW-1185">Reference proteome</keyword>
<evidence type="ECO:0000313" key="2">
    <source>
        <dbReference type="Proteomes" id="UP000577724"/>
    </source>
</evidence>
<comment type="caution">
    <text evidence="1">The sequence shown here is derived from an EMBL/GenBank/DDBJ whole genome shotgun (WGS) entry which is preliminary data.</text>
</comment>
<protein>
    <submittedName>
        <fullName evidence="1">Uncharacterized protein</fullName>
    </submittedName>
</protein>
<organism evidence="1 2">
    <name type="scientific">Paenibacillus taichungensis</name>
    <dbReference type="NCBI Taxonomy" id="484184"/>
    <lineage>
        <taxon>Bacteria</taxon>
        <taxon>Bacillati</taxon>
        <taxon>Bacillota</taxon>
        <taxon>Bacilli</taxon>
        <taxon>Bacillales</taxon>
        <taxon>Paenibacillaceae</taxon>
        <taxon>Paenibacillus</taxon>
    </lineage>
</organism>
<accession>A0ABX2MVU8</accession>
<gene>
    <name evidence="1" type="ORF">HP548_29500</name>
</gene>
<dbReference type="EMBL" id="JABMCC010000121">
    <property type="protein sequence ID" value="NUU58227.1"/>
    <property type="molecule type" value="Genomic_DNA"/>
</dbReference>
<evidence type="ECO:0000313" key="1">
    <source>
        <dbReference type="EMBL" id="NUU58227.1"/>
    </source>
</evidence>
<name>A0ABX2MVU8_9BACL</name>
<dbReference type="RefSeq" id="WP_175383668.1">
    <property type="nucleotide sequence ID" value="NZ_CBCRYD010000008.1"/>
</dbReference>
<reference evidence="1 2" key="1">
    <citation type="submission" date="2020-05" db="EMBL/GenBank/DDBJ databases">
        <title>Genome Sequencing of Type Strains.</title>
        <authorList>
            <person name="Lemaire J.F."/>
            <person name="Inderbitzin P."/>
            <person name="Gregorio O.A."/>
            <person name="Collins S.B."/>
            <person name="Wespe N."/>
            <person name="Knight-Connoni V."/>
        </authorList>
    </citation>
    <scope>NUCLEOTIDE SEQUENCE [LARGE SCALE GENOMIC DNA]</scope>
    <source>
        <strain evidence="1 2">DSM 19942</strain>
    </source>
</reference>
<dbReference type="GeneID" id="97134907"/>
<dbReference type="Proteomes" id="UP000577724">
    <property type="component" value="Unassembled WGS sequence"/>
</dbReference>
<proteinExistence type="predicted"/>